<dbReference type="EMBL" id="JAFNEN010000127">
    <property type="protein sequence ID" value="KAG8193210.1"/>
    <property type="molecule type" value="Genomic_DNA"/>
</dbReference>
<dbReference type="AlphaFoldDB" id="A0AAV6V921"/>
<accession>A0AAV6V921</accession>
<protein>
    <recommendedName>
        <fullName evidence="3">Ribosomal protein L27</fullName>
    </recommendedName>
</protein>
<evidence type="ECO:0000313" key="1">
    <source>
        <dbReference type="EMBL" id="KAG8193210.1"/>
    </source>
</evidence>
<evidence type="ECO:0008006" key="3">
    <source>
        <dbReference type="Google" id="ProtNLM"/>
    </source>
</evidence>
<reference evidence="1 2" key="1">
    <citation type="journal article" date="2022" name="Nat. Ecol. Evol.">
        <title>A masculinizing supergene underlies an exaggerated male reproductive morph in a spider.</title>
        <authorList>
            <person name="Hendrickx F."/>
            <person name="De Corte Z."/>
            <person name="Sonet G."/>
            <person name="Van Belleghem S.M."/>
            <person name="Kostlbacher S."/>
            <person name="Vangestel C."/>
        </authorList>
    </citation>
    <scope>NUCLEOTIDE SEQUENCE [LARGE SCALE GENOMIC DNA]</scope>
    <source>
        <strain evidence="1">W744_W776</strain>
    </source>
</reference>
<name>A0AAV6V921_9ARAC</name>
<sequence>MSARNCSVHNSPKAEPGKRWVISFVKGAHVMLKGGNQGQLFTTRRNGHGKPFTKDGIPLIVEMIQVTR</sequence>
<proteinExistence type="predicted"/>
<organism evidence="1 2">
    <name type="scientific">Oedothorax gibbosus</name>
    <dbReference type="NCBI Taxonomy" id="931172"/>
    <lineage>
        <taxon>Eukaryota</taxon>
        <taxon>Metazoa</taxon>
        <taxon>Ecdysozoa</taxon>
        <taxon>Arthropoda</taxon>
        <taxon>Chelicerata</taxon>
        <taxon>Arachnida</taxon>
        <taxon>Araneae</taxon>
        <taxon>Araneomorphae</taxon>
        <taxon>Entelegynae</taxon>
        <taxon>Araneoidea</taxon>
        <taxon>Linyphiidae</taxon>
        <taxon>Erigoninae</taxon>
        <taxon>Oedothorax</taxon>
    </lineage>
</organism>
<gene>
    <name evidence="1" type="ORF">JTE90_005558</name>
</gene>
<evidence type="ECO:0000313" key="2">
    <source>
        <dbReference type="Proteomes" id="UP000827092"/>
    </source>
</evidence>
<keyword evidence="2" id="KW-1185">Reference proteome</keyword>
<dbReference type="Proteomes" id="UP000827092">
    <property type="component" value="Unassembled WGS sequence"/>
</dbReference>
<comment type="caution">
    <text evidence="1">The sequence shown here is derived from an EMBL/GenBank/DDBJ whole genome shotgun (WGS) entry which is preliminary data.</text>
</comment>